<dbReference type="RefSeq" id="WP_377043530.1">
    <property type="nucleotide sequence ID" value="NZ_JBHLUN010000005.1"/>
</dbReference>
<evidence type="ECO:0000313" key="1">
    <source>
        <dbReference type="EMBL" id="MFC0407803.1"/>
    </source>
</evidence>
<sequence>MIETAFIAVIALVAVGNVAAQVVMKSIYPHGLPRSARLAD</sequence>
<reference evidence="1 2" key="1">
    <citation type="submission" date="2024-09" db="EMBL/GenBank/DDBJ databases">
        <authorList>
            <person name="Sun Q."/>
            <person name="Mori K."/>
        </authorList>
    </citation>
    <scope>NUCLEOTIDE SEQUENCE [LARGE SCALE GENOMIC DNA]</scope>
    <source>
        <strain evidence="1 2">TBRC 5777</strain>
    </source>
</reference>
<protein>
    <submittedName>
        <fullName evidence="1">Uncharacterized protein</fullName>
    </submittedName>
</protein>
<evidence type="ECO:0000313" key="2">
    <source>
        <dbReference type="Proteomes" id="UP001589865"/>
    </source>
</evidence>
<comment type="caution">
    <text evidence="1">The sequence shown here is derived from an EMBL/GenBank/DDBJ whole genome shotgun (WGS) entry which is preliminary data.</text>
</comment>
<organism evidence="1 2">
    <name type="scientific">Roseomonas elaeocarpi</name>
    <dbReference type="NCBI Taxonomy" id="907779"/>
    <lineage>
        <taxon>Bacteria</taxon>
        <taxon>Pseudomonadati</taxon>
        <taxon>Pseudomonadota</taxon>
        <taxon>Alphaproteobacteria</taxon>
        <taxon>Acetobacterales</taxon>
        <taxon>Roseomonadaceae</taxon>
        <taxon>Roseomonas</taxon>
    </lineage>
</organism>
<dbReference type="Proteomes" id="UP001589865">
    <property type="component" value="Unassembled WGS sequence"/>
</dbReference>
<proteinExistence type="predicted"/>
<gene>
    <name evidence="1" type="ORF">ACFFGY_06050</name>
</gene>
<accession>A0ABV6JT91</accession>
<name>A0ABV6JT91_9PROT</name>
<dbReference type="EMBL" id="JBHLUN010000005">
    <property type="protein sequence ID" value="MFC0407803.1"/>
    <property type="molecule type" value="Genomic_DNA"/>
</dbReference>
<keyword evidence="2" id="KW-1185">Reference proteome</keyword>